<feature type="compositionally biased region" description="Low complexity" evidence="1">
    <location>
        <begin position="306"/>
        <end position="315"/>
    </location>
</feature>
<name>A0AAD5SUH1_9FUNG</name>
<dbReference type="EMBL" id="JADGJH010001991">
    <property type="protein sequence ID" value="KAJ3105660.1"/>
    <property type="molecule type" value="Genomic_DNA"/>
</dbReference>
<feature type="compositionally biased region" description="Acidic residues" evidence="1">
    <location>
        <begin position="91"/>
        <end position="109"/>
    </location>
</feature>
<protein>
    <submittedName>
        <fullName evidence="2">Uncharacterized protein</fullName>
    </submittedName>
</protein>
<reference evidence="2" key="1">
    <citation type="submission" date="2020-05" db="EMBL/GenBank/DDBJ databases">
        <title>Phylogenomic resolution of chytrid fungi.</title>
        <authorList>
            <person name="Stajich J.E."/>
            <person name="Amses K."/>
            <person name="Simmons R."/>
            <person name="Seto K."/>
            <person name="Myers J."/>
            <person name="Bonds A."/>
            <person name="Quandt C.A."/>
            <person name="Barry K."/>
            <person name="Liu P."/>
            <person name="Grigoriev I."/>
            <person name="Longcore J.E."/>
            <person name="James T.Y."/>
        </authorList>
    </citation>
    <scope>NUCLEOTIDE SEQUENCE</scope>
    <source>
        <strain evidence="2">JEL0513</strain>
    </source>
</reference>
<evidence type="ECO:0000256" key="1">
    <source>
        <dbReference type="SAM" id="MobiDB-lite"/>
    </source>
</evidence>
<gene>
    <name evidence="2" type="ORF">HK100_003844</name>
</gene>
<feature type="region of interest" description="Disordered" evidence="1">
    <location>
        <begin position="22"/>
        <end position="146"/>
    </location>
</feature>
<comment type="caution">
    <text evidence="2">The sequence shown here is derived from an EMBL/GenBank/DDBJ whole genome shotgun (WGS) entry which is preliminary data.</text>
</comment>
<sequence>MATPPQSAVGLSIQTNIGDVTQTEAETTAVGNAGVRDSWLGKPITEDNDGESIRSFGTEDGNNGGKRLSRRRFSSWSDVAAIESGPLGGIAEDDAEDEDEDEDEGEGDDEKGSERRVTGTARHSAASASASASTLAGGTPLTPMTPHLKDQLMAEYERLAGAHAGIMPALSDAGGGSVVGVSASVSRKNSYVPSGFRQSLQQARPGDGSPSHTHSLARGFDDDARPLPSLPRDAHLAAALATHHAHVHVHALAHAGRSDTRSVLGGYSSSVASKVRLWLRSASSVLHMQVRRDNKLLPISHPSPPSNQNHPYSPSTHDSWDSANPRTSSDSRARAKFHVQKSSTASIL</sequence>
<feature type="compositionally biased region" description="Low complexity" evidence="1">
    <location>
        <begin position="124"/>
        <end position="133"/>
    </location>
</feature>
<keyword evidence="3" id="KW-1185">Reference proteome</keyword>
<evidence type="ECO:0000313" key="3">
    <source>
        <dbReference type="Proteomes" id="UP001211907"/>
    </source>
</evidence>
<dbReference type="AlphaFoldDB" id="A0AAD5SUH1"/>
<evidence type="ECO:0000313" key="2">
    <source>
        <dbReference type="EMBL" id="KAJ3105660.1"/>
    </source>
</evidence>
<proteinExistence type="predicted"/>
<organism evidence="2 3">
    <name type="scientific">Physocladia obscura</name>
    <dbReference type="NCBI Taxonomy" id="109957"/>
    <lineage>
        <taxon>Eukaryota</taxon>
        <taxon>Fungi</taxon>
        <taxon>Fungi incertae sedis</taxon>
        <taxon>Chytridiomycota</taxon>
        <taxon>Chytridiomycota incertae sedis</taxon>
        <taxon>Chytridiomycetes</taxon>
        <taxon>Chytridiales</taxon>
        <taxon>Chytriomycetaceae</taxon>
        <taxon>Physocladia</taxon>
    </lineage>
</organism>
<feature type="region of interest" description="Disordered" evidence="1">
    <location>
        <begin position="195"/>
        <end position="229"/>
    </location>
</feature>
<accession>A0AAD5SUH1</accession>
<dbReference type="Proteomes" id="UP001211907">
    <property type="component" value="Unassembled WGS sequence"/>
</dbReference>
<feature type="region of interest" description="Disordered" evidence="1">
    <location>
        <begin position="296"/>
        <end position="348"/>
    </location>
</feature>
<feature type="compositionally biased region" description="Polar residues" evidence="1">
    <location>
        <begin position="321"/>
        <end position="330"/>
    </location>
</feature>